<sequence>MELAPRMRPGALLLVDNTLFNGEVIDDEPAEKAAAIKAFNEHACKDDRVQLVMLPFADGLTMARRLPSGESAL</sequence>
<reference evidence="4 5" key="1">
    <citation type="submission" date="2024-09" db="EMBL/GenBank/DDBJ databases">
        <authorList>
            <person name="Sun Q."/>
            <person name="Mori K."/>
        </authorList>
    </citation>
    <scope>NUCLEOTIDE SEQUENCE [LARGE SCALE GENOMIC DNA]</scope>
    <source>
        <strain evidence="4 5">JCM 6917</strain>
    </source>
</reference>
<evidence type="ECO:0000313" key="5">
    <source>
        <dbReference type="Proteomes" id="UP001589709"/>
    </source>
</evidence>
<dbReference type="GO" id="GO:0032259">
    <property type="term" value="P:methylation"/>
    <property type="evidence" value="ECO:0007669"/>
    <property type="project" value="UniProtKB-KW"/>
</dbReference>
<dbReference type="RefSeq" id="WP_381351078.1">
    <property type="nucleotide sequence ID" value="NZ_JBHMCY010000147.1"/>
</dbReference>
<evidence type="ECO:0000256" key="2">
    <source>
        <dbReference type="ARBA" id="ARBA00022679"/>
    </source>
</evidence>
<name>A0ABV5NBZ5_9ACTN</name>
<dbReference type="EC" id="2.1.1.-" evidence="4"/>
<proteinExistence type="predicted"/>
<dbReference type="SUPFAM" id="SSF53335">
    <property type="entry name" value="S-adenosyl-L-methionine-dependent methyltransferases"/>
    <property type="match status" value="1"/>
</dbReference>
<dbReference type="Gene3D" id="3.40.50.150">
    <property type="entry name" value="Vaccinia Virus protein VP39"/>
    <property type="match status" value="1"/>
</dbReference>
<comment type="caution">
    <text evidence="4">The sequence shown here is derived from an EMBL/GenBank/DDBJ whole genome shotgun (WGS) entry which is preliminary data.</text>
</comment>
<keyword evidence="3" id="KW-0949">S-adenosyl-L-methionine</keyword>
<evidence type="ECO:0000256" key="3">
    <source>
        <dbReference type="ARBA" id="ARBA00022691"/>
    </source>
</evidence>
<keyword evidence="5" id="KW-1185">Reference proteome</keyword>
<accession>A0ABV5NBZ5</accession>
<dbReference type="PROSITE" id="PS51682">
    <property type="entry name" value="SAM_OMT_I"/>
    <property type="match status" value="1"/>
</dbReference>
<keyword evidence="1 4" id="KW-0489">Methyltransferase</keyword>
<protein>
    <submittedName>
        <fullName evidence="4">O-methyltransferase</fullName>
        <ecNumber evidence="4">2.1.1.-</ecNumber>
    </submittedName>
</protein>
<organism evidence="4 5">
    <name type="scientific">Streptomyces cinereospinus</name>
    <dbReference type="NCBI Taxonomy" id="285561"/>
    <lineage>
        <taxon>Bacteria</taxon>
        <taxon>Bacillati</taxon>
        <taxon>Actinomycetota</taxon>
        <taxon>Actinomycetes</taxon>
        <taxon>Kitasatosporales</taxon>
        <taxon>Streptomycetaceae</taxon>
        <taxon>Streptomyces</taxon>
    </lineage>
</organism>
<evidence type="ECO:0000256" key="1">
    <source>
        <dbReference type="ARBA" id="ARBA00022603"/>
    </source>
</evidence>
<gene>
    <name evidence="4" type="ORF">ACFF45_35105</name>
</gene>
<dbReference type="EMBL" id="JBHMCY010000147">
    <property type="protein sequence ID" value="MFB9467766.1"/>
    <property type="molecule type" value="Genomic_DNA"/>
</dbReference>
<dbReference type="InterPro" id="IPR002935">
    <property type="entry name" value="SAM_O-MeTrfase"/>
</dbReference>
<dbReference type="GO" id="GO:0008168">
    <property type="term" value="F:methyltransferase activity"/>
    <property type="evidence" value="ECO:0007669"/>
    <property type="project" value="UniProtKB-KW"/>
</dbReference>
<dbReference type="InterPro" id="IPR029063">
    <property type="entry name" value="SAM-dependent_MTases_sf"/>
</dbReference>
<dbReference type="Pfam" id="PF01596">
    <property type="entry name" value="Methyltransf_3"/>
    <property type="match status" value="1"/>
</dbReference>
<keyword evidence="2 4" id="KW-0808">Transferase</keyword>
<dbReference type="Proteomes" id="UP001589709">
    <property type="component" value="Unassembled WGS sequence"/>
</dbReference>
<evidence type="ECO:0000313" key="4">
    <source>
        <dbReference type="EMBL" id="MFB9467766.1"/>
    </source>
</evidence>